<dbReference type="EMBL" id="CAJNJA010010145">
    <property type="protein sequence ID" value="CAE7254239.1"/>
    <property type="molecule type" value="Genomic_DNA"/>
</dbReference>
<sequence>MLARGEDPQLPGAKLRLAAHLCGQDCLRALAGDVGHISGLHALLGFGRAQLNPTKANLASDWQPEGAARGLRTLASALPSVEFILQVNDETQELFRSLFQSTEPPPPNLAVLLDASCGLGVAPGRWSAPPKVVRRFGFAGGLGPDTVLQQLQRMAEACEEDHRDASVWIDMESRIRSQSAAGADCFDLMLIRQVAELVLKSGWLLKSSL</sequence>
<dbReference type="AlphaFoldDB" id="A0A812MCR0"/>
<name>A0A812MCR0_9DINO</name>
<keyword evidence="2" id="KW-1185">Reference proteome</keyword>
<reference evidence="1" key="1">
    <citation type="submission" date="2021-02" db="EMBL/GenBank/DDBJ databases">
        <authorList>
            <person name="Dougan E. K."/>
            <person name="Rhodes N."/>
            <person name="Thang M."/>
            <person name="Chan C."/>
        </authorList>
    </citation>
    <scope>NUCLEOTIDE SEQUENCE</scope>
</reference>
<accession>A0A812MCR0</accession>
<dbReference type="OrthoDB" id="428227at2759"/>
<organism evidence="1 2">
    <name type="scientific">Symbiodinium necroappetens</name>
    <dbReference type="NCBI Taxonomy" id="1628268"/>
    <lineage>
        <taxon>Eukaryota</taxon>
        <taxon>Sar</taxon>
        <taxon>Alveolata</taxon>
        <taxon>Dinophyceae</taxon>
        <taxon>Suessiales</taxon>
        <taxon>Symbiodiniaceae</taxon>
        <taxon>Symbiodinium</taxon>
    </lineage>
</organism>
<proteinExistence type="predicted"/>
<evidence type="ECO:0000313" key="1">
    <source>
        <dbReference type="EMBL" id="CAE7254239.1"/>
    </source>
</evidence>
<gene>
    <name evidence="1" type="ORF">SNEC2469_LOCUS5454</name>
</gene>
<comment type="caution">
    <text evidence="1">The sequence shown here is derived from an EMBL/GenBank/DDBJ whole genome shotgun (WGS) entry which is preliminary data.</text>
</comment>
<protein>
    <submittedName>
        <fullName evidence="1">Uncharacterized protein</fullName>
    </submittedName>
</protein>
<dbReference type="Proteomes" id="UP000601435">
    <property type="component" value="Unassembled WGS sequence"/>
</dbReference>
<evidence type="ECO:0000313" key="2">
    <source>
        <dbReference type="Proteomes" id="UP000601435"/>
    </source>
</evidence>